<dbReference type="EMBL" id="KZ293422">
    <property type="protein sequence ID" value="PBK72211.1"/>
    <property type="molecule type" value="Genomic_DNA"/>
</dbReference>
<accession>A0A2H3BMT4</accession>
<keyword evidence="3" id="KW-1185">Reference proteome</keyword>
<gene>
    <name evidence="2" type="ORF">ARMSODRAFT_1016185</name>
</gene>
<feature type="region of interest" description="Disordered" evidence="1">
    <location>
        <begin position="114"/>
        <end position="180"/>
    </location>
</feature>
<evidence type="ECO:0000313" key="2">
    <source>
        <dbReference type="EMBL" id="PBK72211.1"/>
    </source>
</evidence>
<name>A0A2H3BMT4_9AGAR</name>
<evidence type="ECO:0000256" key="1">
    <source>
        <dbReference type="SAM" id="MobiDB-lite"/>
    </source>
</evidence>
<dbReference type="PRINTS" id="PR01217">
    <property type="entry name" value="PRICHEXTENSN"/>
</dbReference>
<dbReference type="Proteomes" id="UP000218334">
    <property type="component" value="Unassembled WGS sequence"/>
</dbReference>
<feature type="compositionally biased region" description="Polar residues" evidence="1">
    <location>
        <begin position="114"/>
        <end position="131"/>
    </location>
</feature>
<organism evidence="2 3">
    <name type="scientific">Armillaria solidipes</name>
    <dbReference type="NCBI Taxonomy" id="1076256"/>
    <lineage>
        <taxon>Eukaryota</taxon>
        <taxon>Fungi</taxon>
        <taxon>Dikarya</taxon>
        <taxon>Basidiomycota</taxon>
        <taxon>Agaricomycotina</taxon>
        <taxon>Agaricomycetes</taxon>
        <taxon>Agaricomycetidae</taxon>
        <taxon>Agaricales</taxon>
        <taxon>Marasmiineae</taxon>
        <taxon>Physalacriaceae</taxon>
        <taxon>Armillaria</taxon>
    </lineage>
</organism>
<evidence type="ECO:0000313" key="3">
    <source>
        <dbReference type="Proteomes" id="UP000218334"/>
    </source>
</evidence>
<proteinExistence type="predicted"/>
<reference evidence="3" key="1">
    <citation type="journal article" date="2017" name="Nat. Ecol. Evol.">
        <title>Genome expansion and lineage-specific genetic innovations in the forest pathogenic fungi Armillaria.</title>
        <authorList>
            <person name="Sipos G."/>
            <person name="Prasanna A.N."/>
            <person name="Walter M.C."/>
            <person name="O'Connor E."/>
            <person name="Balint B."/>
            <person name="Krizsan K."/>
            <person name="Kiss B."/>
            <person name="Hess J."/>
            <person name="Varga T."/>
            <person name="Slot J."/>
            <person name="Riley R."/>
            <person name="Boka B."/>
            <person name="Rigling D."/>
            <person name="Barry K."/>
            <person name="Lee J."/>
            <person name="Mihaltcheva S."/>
            <person name="LaButti K."/>
            <person name="Lipzen A."/>
            <person name="Waldron R."/>
            <person name="Moloney N.M."/>
            <person name="Sperisen C."/>
            <person name="Kredics L."/>
            <person name="Vagvoelgyi C."/>
            <person name="Patrignani A."/>
            <person name="Fitzpatrick D."/>
            <person name="Nagy I."/>
            <person name="Doyle S."/>
            <person name="Anderson J.B."/>
            <person name="Grigoriev I.V."/>
            <person name="Gueldener U."/>
            <person name="Muensterkoetter M."/>
            <person name="Nagy L.G."/>
        </authorList>
    </citation>
    <scope>NUCLEOTIDE SEQUENCE [LARGE SCALE GENOMIC DNA]</scope>
    <source>
        <strain evidence="3">28-4</strain>
    </source>
</reference>
<dbReference type="STRING" id="1076256.A0A2H3BMT4"/>
<sequence length="282" mass="31848">MSEDQTRNLDHLIHSLQQILGQSTSFGDSMMATSPSFPMFQGYVHPSFMQTPQSTPQLNHPPEHAQNFPSQFIFYPSILNPYMNPHNDPSYTYQNVLPSHYVPNISSRTTYQFRNTLPNNSQNSMQGTTQNTVPPSPPDIPPLIPPRPNRPPLPQPPAPPPLPPNIPQPPTPTPAPPPPYSYVQPNAPFHLYQNIQPQIQYVYLPPPHINTLENNIPQTSHIPELKTRADWAAWYHSVQNLLTSRALFTHICDPPASHIAHDPMNTTSFPPVLHPYPQPQHI</sequence>
<dbReference type="AlphaFoldDB" id="A0A2H3BMT4"/>
<protein>
    <submittedName>
        <fullName evidence="2">Uncharacterized protein</fullName>
    </submittedName>
</protein>
<feature type="compositionally biased region" description="Pro residues" evidence="1">
    <location>
        <begin position="134"/>
        <end position="180"/>
    </location>
</feature>